<keyword evidence="2" id="KW-1185">Reference proteome</keyword>
<dbReference type="EMBL" id="FOQT01000003">
    <property type="protein sequence ID" value="SFI30671.1"/>
    <property type="molecule type" value="Genomic_DNA"/>
</dbReference>
<evidence type="ECO:0000313" key="2">
    <source>
        <dbReference type="Proteomes" id="UP000198931"/>
    </source>
</evidence>
<proteinExistence type="predicted"/>
<sequence length="91" mass="10383">MKIITLIFSFIFLINCSSTKFNFFANQNDIDSIIETFIDTQKLKALKNDSTSNRIANSTMKIGVEFKKFSQKDFQGYFLPIGPNGKPDFKA</sequence>
<dbReference type="Proteomes" id="UP000198931">
    <property type="component" value="Unassembled WGS sequence"/>
</dbReference>
<accession>A0A1I3H4Q8</accession>
<dbReference type="AlphaFoldDB" id="A0A1I3H4Q8"/>
<protein>
    <submittedName>
        <fullName evidence="1">Uncharacterized protein</fullName>
    </submittedName>
</protein>
<organism evidence="1 2">
    <name type="scientific">Halpernia frigidisoli</name>
    <dbReference type="NCBI Taxonomy" id="1125876"/>
    <lineage>
        <taxon>Bacteria</taxon>
        <taxon>Pseudomonadati</taxon>
        <taxon>Bacteroidota</taxon>
        <taxon>Flavobacteriia</taxon>
        <taxon>Flavobacteriales</taxon>
        <taxon>Weeksellaceae</taxon>
        <taxon>Chryseobacterium group</taxon>
        <taxon>Halpernia</taxon>
    </lineage>
</organism>
<name>A0A1I3H4Q8_9FLAO</name>
<reference evidence="1 2" key="1">
    <citation type="submission" date="2016-10" db="EMBL/GenBank/DDBJ databases">
        <authorList>
            <person name="de Groot N.N."/>
        </authorList>
    </citation>
    <scope>NUCLEOTIDE SEQUENCE [LARGE SCALE GENOMIC DNA]</scope>
    <source>
        <strain evidence="1 2">DSM 26000</strain>
    </source>
</reference>
<evidence type="ECO:0000313" key="1">
    <source>
        <dbReference type="EMBL" id="SFI30671.1"/>
    </source>
</evidence>
<gene>
    <name evidence="1" type="ORF">SAMN05443292_2187</name>
</gene>